<dbReference type="Proteomes" id="UP000198762">
    <property type="component" value="Unassembled WGS sequence"/>
</dbReference>
<dbReference type="STRING" id="430453.SAMN04487962_12530"/>
<proteinExistence type="predicted"/>
<keyword evidence="2" id="KW-1185">Reference proteome</keyword>
<dbReference type="EMBL" id="FOHZ01000025">
    <property type="protein sequence ID" value="SET79940.1"/>
    <property type="molecule type" value="Genomic_DNA"/>
</dbReference>
<reference evidence="2" key="1">
    <citation type="submission" date="2016-10" db="EMBL/GenBank/DDBJ databases">
        <authorList>
            <person name="Varghese N."/>
            <person name="Submissions S."/>
        </authorList>
    </citation>
    <scope>NUCLEOTIDE SEQUENCE [LARGE SCALE GENOMIC DNA]</scope>
    <source>
        <strain evidence="2">CGMCC 1.6489</strain>
    </source>
</reference>
<protein>
    <submittedName>
        <fullName evidence="1">Uncharacterized protein</fullName>
    </submittedName>
</protein>
<organism evidence="1 2">
    <name type="scientific">Marinobacter segnicrescens</name>
    <dbReference type="NCBI Taxonomy" id="430453"/>
    <lineage>
        <taxon>Bacteria</taxon>
        <taxon>Pseudomonadati</taxon>
        <taxon>Pseudomonadota</taxon>
        <taxon>Gammaproteobacteria</taxon>
        <taxon>Pseudomonadales</taxon>
        <taxon>Marinobacteraceae</taxon>
        <taxon>Marinobacter</taxon>
    </lineage>
</organism>
<dbReference type="AlphaFoldDB" id="A0A1I0H8I4"/>
<evidence type="ECO:0000313" key="2">
    <source>
        <dbReference type="Proteomes" id="UP000198762"/>
    </source>
</evidence>
<dbReference type="RefSeq" id="WP_091854407.1">
    <property type="nucleotide sequence ID" value="NZ_FOHZ01000025.1"/>
</dbReference>
<evidence type="ECO:0000313" key="1">
    <source>
        <dbReference type="EMBL" id="SET79940.1"/>
    </source>
</evidence>
<sequence length="221" mass="23435">MQNLISFYSDSALTQRIKSQDWMIGLDSQVSGLSVVDGVGMPSSGVTISVDTSTKDIQIDDGLGNFTNFTPPSNGVWVMQFSAQKYVVLEVTDLAGLGSTNATMTGGFSYVKNNVLSDITAQEATSGDEETHTIYCKNESGSELPSISFYIEASQAGESYELSADGSAFDEYVSLADSLVYSNIAAGASVAIHVRRTVLALQGVAVSSAVASLRYYVEEPV</sequence>
<gene>
    <name evidence="1" type="ORF">SAMN04487962_12530</name>
</gene>
<name>A0A1I0H8I4_9GAMM</name>
<accession>A0A1I0H8I4</accession>